<name>A0A2A6ZK99_9FIRM</name>
<evidence type="ECO:0000313" key="2">
    <source>
        <dbReference type="Proteomes" id="UP000219901"/>
    </source>
</evidence>
<dbReference type="Proteomes" id="UP000219901">
    <property type="component" value="Unassembled WGS sequence"/>
</dbReference>
<protein>
    <submittedName>
        <fullName evidence="1">Uncharacterized protein</fullName>
    </submittedName>
</protein>
<sequence>MGQARPNKKLSQRGKNFQELKICGHGTVLALTFFAAFRNFHISICSQIVDKLRLTRYYKGNPNTLPRRCNHDRRNLRPLFIRQPARSVH</sequence>
<dbReference type="EMBL" id="NMTV01000034">
    <property type="protein sequence ID" value="PDX73161.1"/>
    <property type="molecule type" value="Genomic_DNA"/>
</dbReference>
<evidence type="ECO:0000313" key="1">
    <source>
        <dbReference type="EMBL" id="PDX73161.1"/>
    </source>
</evidence>
<dbReference type="AlphaFoldDB" id="A0A2A6ZK99"/>
<reference evidence="1 2" key="1">
    <citation type="journal article" date="2017" name="Front. Microbiol.">
        <title>New Insights into the Diversity of the Genus Faecalibacterium.</title>
        <authorList>
            <person name="Benevides L."/>
            <person name="Burman S."/>
            <person name="Martin R."/>
            <person name="Robert V."/>
            <person name="Thomas M."/>
            <person name="Miquel S."/>
            <person name="Chain F."/>
            <person name="Sokol H."/>
            <person name="Bermudez-Humaran L.G."/>
            <person name="Morrison M."/>
            <person name="Langella P."/>
            <person name="Azevedo V.A."/>
            <person name="Chatel J.M."/>
            <person name="Soares S."/>
        </authorList>
    </citation>
    <scope>NUCLEOTIDE SEQUENCE [LARGE SCALE GENOMIC DNA]</scope>
    <source>
        <strain evidence="1 2">CNCM I 4546</strain>
    </source>
</reference>
<organism evidence="1 2">
    <name type="scientific">Faecalibacterium prausnitzii</name>
    <dbReference type="NCBI Taxonomy" id="853"/>
    <lineage>
        <taxon>Bacteria</taxon>
        <taxon>Bacillati</taxon>
        <taxon>Bacillota</taxon>
        <taxon>Clostridia</taxon>
        <taxon>Eubacteriales</taxon>
        <taxon>Oscillospiraceae</taxon>
        <taxon>Faecalibacterium</taxon>
    </lineage>
</organism>
<comment type="caution">
    <text evidence="1">The sequence shown here is derived from an EMBL/GenBank/DDBJ whole genome shotgun (WGS) entry which is preliminary data.</text>
</comment>
<accession>A0A2A6ZK99</accession>
<gene>
    <name evidence="1" type="ORF">CGS55_05235</name>
</gene>
<proteinExistence type="predicted"/>